<dbReference type="InterPro" id="IPR029071">
    <property type="entry name" value="Ubiquitin-like_domsf"/>
</dbReference>
<keyword evidence="6" id="KW-1185">Reference proteome</keyword>
<evidence type="ECO:0000313" key="6">
    <source>
        <dbReference type="Proteomes" id="UP001153292"/>
    </source>
</evidence>
<evidence type="ECO:0000256" key="2">
    <source>
        <dbReference type="ARBA" id="ARBA00023242"/>
    </source>
</evidence>
<organism evidence="5 6">
    <name type="scientific">Chilo suppressalis</name>
    <name type="common">Asiatic rice borer moth</name>
    <dbReference type="NCBI Taxonomy" id="168631"/>
    <lineage>
        <taxon>Eukaryota</taxon>
        <taxon>Metazoa</taxon>
        <taxon>Ecdysozoa</taxon>
        <taxon>Arthropoda</taxon>
        <taxon>Hexapoda</taxon>
        <taxon>Insecta</taxon>
        <taxon>Pterygota</taxon>
        <taxon>Neoptera</taxon>
        <taxon>Endopterygota</taxon>
        <taxon>Lepidoptera</taxon>
        <taxon>Glossata</taxon>
        <taxon>Ditrysia</taxon>
        <taxon>Pyraloidea</taxon>
        <taxon>Crambidae</taxon>
        <taxon>Crambinae</taxon>
        <taxon>Chilo</taxon>
    </lineage>
</organism>
<evidence type="ECO:0000256" key="3">
    <source>
        <dbReference type="SAM" id="MobiDB-lite"/>
    </source>
</evidence>
<evidence type="ECO:0000256" key="1">
    <source>
        <dbReference type="ARBA" id="ARBA00004123"/>
    </source>
</evidence>
<proteinExistence type="predicted"/>
<dbReference type="Pfam" id="PF11976">
    <property type="entry name" value="Rad60-SLD"/>
    <property type="match status" value="1"/>
</dbReference>
<feature type="domain" description="Rad60/SUMO-like" evidence="4">
    <location>
        <begin position="220"/>
        <end position="281"/>
    </location>
</feature>
<dbReference type="EMBL" id="OU963921">
    <property type="protein sequence ID" value="CAH0404322.1"/>
    <property type="molecule type" value="Genomic_DNA"/>
</dbReference>
<dbReference type="Proteomes" id="UP001153292">
    <property type="component" value="Chromosome 28"/>
</dbReference>
<dbReference type="SUPFAM" id="SSF54236">
    <property type="entry name" value="Ubiquitin-like"/>
    <property type="match status" value="2"/>
</dbReference>
<evidence type="ECO:0000313" key="5">
    <source>
        <dbReference type="EMBL" id="CAH0404322.1"/>
    </source>
</evidence>
<dbReference type="PANTHER" id="PTHR47187">
    <property type="entry name" value="NFATC2-INTERACTING PROTEIN"/>
    <property type="match status" value="1"/>
</dbReference>
<accession>A0ABN8B9M2</accession>
<dbReference type="PANTHER" id="PTHR47187:SF1">
    <property type="entry name" value="NFATC2-INTERACTING PROTEIN"/>
    <property type="match status" value="1"/>
</dbReference>
<comment type="subcellular location">
    <subcellularLocation>
        <location evidence="1">Nucleus</location>
    </subcellularLocation>
</comment>
<gene>
    <name evidence="5" type="ORF">CHILSU_LOCUS7645</name>
</gene>
<dbReference type="InterPro" id="IPR052324">
    <property type="entry name" value="NFATC2-Int_DNA_Repair"/>
</dbReference>
<evidence type="ECO:0000259" key="4">
    <source>
        <dbReference type="Pfam" id="PF11976"/>
    </source>
</evidence>
<protein>
    <recommendedName>
        <fullName evidence="4">Rad60/SUMO-like domain-containing protein</fullName>
    </recommendedName>
</protein>
<feature type="compositionally biased region" description="Low complexity" evidence="3">
    <location>
        <begin position="120"/>
        <end position="142"/>
    </location>
</feature>
<name>A0ABN8B9M2_CHISP</name>
<dbReference type="InterPro" id="IPR022617">
    <property type="entry name" value="Rad60/SUMO-like_dom"/>
</dbReference>
<dbReference type="CDD" id="cd01763">
    <property type="entry name" value="Ubl_SUMO_like"/>
    <property type="match status" value="2"/>
</dbReference>
<reference evidence="5" key="1">
    <citation type="submission" date="2021-12" db="EMBL/GenBank/DDBJ databases">
        <authorList>
            <person name="King R."/>
        </authorList>
    </citation>
    <scope>NUCLEOTIDE SEQUENCE</scope>
</reference>
<sequence>MDSSDSEDDCYGNVAQKLQAMKNKYTEDKIDTTNLLNESAELDELLSKYARTPSETAPTASSEVIACGEVSVDNDSEDVLIDTLLASSSKRTTRAAAKRNSSNVSIAEEAPKKQSRRKTVNSNVVTNANVVNTEQCNNQSNRGRGRGKSRGRNRRSRGMWLPTNPTNRTSSISYDLPIYSVGNTHEYPDQSDSQALFSTSSKCSDVVLIEDDELDENEEMSVKVYWQSSEYFKFMIRRFQKLTQIFDYFSKKEGVSNEQLFFTFKDRILKPDDTPDSIDYNIAKFIDGGIIKQSVSKLLVNKNTKSNLKTDGIRIKFQCQNVKKLFETVVGMDEKLSIAMMKCTEYLETTIDRLKFEFDGDPISGKNTPNELNLQEDECIDVKIK</sequence>
<dbReference type="Gene3D" id="3.10.20.90">
    <property type="entry name" value="Phosphatidylinositol 3-kinase Catalytic Subunit, Chain A, domain 1"/>
    <property type="match status" value="2"/>
</dbReference>
<feature type="region of interest" description="Disordered" evidence="3">
    <location>
        <begin position="89"/>
        <end position="168"/>
    </location>
</feature>
<keyword evidence="2" id="KW-0539">Nucleus</keyword>
<feature type="compositionally biased region" description="Basic residues" evidence="3">
    <location>
        <begin position="143"/>
        <end position="157"/>
    </location>
</feature>